<evidence type="ECO:0000313" key="3">
    <source>
        <dbReference type="Proteomes" id="UP001290462"/>
    </source>
</evidence>
<dbReference type="EMBL" id="JAVBVO010000004">
    <property type="protein sequence ID" value="MDZ5759797.1"/>
    <property type="molecule type" value="Genomic_DNA"/>
</dbReference>
<evidence type="ECO:0000313" key="2">
    <source>
        <dbReference type="EMBL" id="MDZ5759797.1"/>
    </source>
</evidence>
<protein>
    <submittedName>
        <fullName evidence="2">TcpE family conjugal transfer membrane protein</fullName>
    </submittedName>
</protein>
<accession>A0AAW9K8J0</accession>
<evidence type="ECO:0000256" key="1">
    <source>
        <dbReference type="SAM" id="Phobius"/>
    </source>
</evidence>
<keyword evidence="1" id="KW-1133">Transmembrane helix</keyword>
<name>A0AAW9K8J0_CARML</name>
<keyword evidence="1" id="KW-0472">Membrane</keyword>
<organism evidence="2 3">
    <name type="scientific">Carnobacterium maltaromaticum</name>
    <name type="common">Carnobacterium piscicola</name>
    <dbReference type="NCBI Taxonomy" id="2751"/>
    <lineage>
        <taxon>Bacteria</taxon>
        <taxon>Bacillati</taxon>
        <taxon>Bacillota</taxon>
        <taxon>Bacilli</taxon>
        <taxon>Lactobacillales</taxon>
        <taxon>Carnobacteriaceae</taxon>
        <taxon>Carnobacterium</taxon>
    </lineage>
</organism>
<dbReference type="InterPro" id="IPR025608">
    <property type="entry name" value="TcpE"/>
</dbReference>
<reference evidence="2" key="1">
    <citation type="submission" date="2023-08" db="EMBL/GenBank/DDBJ databases">
        <title>Genomic characterization of piscicolin 126 produced by Carnobacterium maltaromaticum CM22 strain isolated from salmon (Salmo salar).</title>
        <authorList>
            <person name="Gonzalez-Gragera E."/>
            <person name="Garcia-Lopez J.D."/>
            <person name="Teso-Perez C."/>
            <person name="Gimenez-Hernandez I."/>
            <person name="Peralta-Sanchez J.M."/>
            <person name="Valdivia E."/>
            <person name="Montalban-Lopez M."/>
            <person name="Martin-Platero A.M."/>
            <person name="Banos A."/>
            <person name="Martinez-Bueno M."/>
        </authorList>
    </citation>
    <scope>NUCLEOTIDE SEQUENCE</scope>
    <source>
        <strain evidence="2">CM22</strain>
    </source>
</reference>
<sequence length="128" mass="14716">MNIKVFTKVWNVEKLVYRINDINLPFVVSTSQIKYFITSFMFFLIFGKLPIISLVSNSVFNKIGLSILIALGLSKLKFDGKSPISFLKSVITYFNRGRLTTKGKKVKVQKYTFNKTITVVRRLDHVSD</sequence>
<dbReference type="RefSeq" id="WP_057000232.1">
    <property type="nucleotide sequence ID" value="NZ_JAVBVO010000004.1"/>
</dbReference>
<dbReference type="AlphaFoldDB" id="A0AAW9K8J0"/>
<gene>
    <name evidence="2" type="ORF">RAK27_14135</name>
</gene>
<feature type="transmembrane region" description="Helical" evidence="1">
    <location>
        <begin position="35"/>
        <end position="53"/>
    </location>
</feature>
<feature type="transmembrane region" description="Helical" evidence="1">
    <location>
        <begin position="59"/>
        <end position="78"/>
    </location>
</feature>
<comment type="caution">
    <text evidence="2">The sequence shown here is derived from an EMBL/GenBank/DDBJ whole genome shotgun (WGS) entry which is preliminary data.</text>
</comment>
<proteinExistence type="predicted"/>
<dbReference type="Proteomes" id="UP001290462">
    <property type="component" value="Unassembled WGS sequence"/>
</dbReference>
<dbReference type="Pfam" id="PF12648">
    <property type="entry name" value="TcpE"/>
    <property type="match status" value="1"/>
</dbReference>
<keyword evidence="1" id="KW-0812">Transmembrane</keyword>